<protein>
    <submittedName>
        <fullName evidence="6">Uncharacterized protein</fullName>
    </submittedName>
</protein>
<feature type="binding site" evidence="5">
    <location>
        <position position="202"/>
    </location>
    <ligand>
        <name>Fe cation</name>
        <dbReference type="ChEBI" id="CHEBI:24875"/>
        <note>catalytic</note>
    </ligand>
</feature>
<dbReference type="GO" id="GO:0016121">
    <property type="term" value="P:carotene catabolic process"/>
    <property type="evidence" value="ECO:0007669"/>
    <property type="project" value="TreeGrafter"/>
</dbReference>
<proteinExistence type="inferred from homology"/>
<keyword evidence="2 5" id="KW-0479">Metal-binding</keyword>
<comment type="similarity">
    <text evidence="1">Belongs to the carotenoid oxygenase family.</text>
</comment>
<evidence type="ECO:0000313" key="7">
    <source>
        <dbReference type="Proteomes" id="UP000326939"/>
    </source>
</evidence>
<evidence type="ECO:0000256" key="1">
    <source>
        <dbReference type="ARBA" id="ARBA00006787"/>
    </source>
</evidence>
<keyword evidence="7" id="KW-1185">Reference proteome</keyword>
<evidence type="ECO:0000313" key="6">
    <source>
        <dbReference type="EMBL" id="KAB5514041.1"/>
    </source>
</evidence>
<dbReference type="AlphaFoldDB" id="A0A5N5J4E9"/>
<dbReference type="Pfam" id="PF03055">
    <property type="entry name" value="RPE65"/>
    <property type="match status" value="2"/>
</dbReference>
<dbReference type="GO" id="GO:0009570">
    <property type="term" value="C:chloroplast stroma"/>
    <property type="evidence" value="ECO:0007669"/>
    <property type="project" value="TreeGrafter"/>
</dbReference>
<dbReference type="PANTHER" id="PTHR10543:SF142">
    <property type="entry name" value="OS06G0162550 PROTEIN"/>
    <property type="match status" value="1"/>
</dbReference>
<keyword evidence="4 5" id="KW-0408">Iron</keyword>
<dbReference type="PANTHER" id="PTHR10543">
    <property type="entry name" value="BETA-CAROTENE DIOXYGENASE"/>
    <property type="match status" value="1"/>
</dbReference>
<sequence>MAYEQPFLRVLQQLSMKIDFSRASVENTCLRLRDVFVDQPLLPSQSNFAPVDELKEAILVKGIEGKVPHDFPEGYWDANGNWNRPFTSHPKRAPDTGELVIMGVDATKPFMELGVVSADGKRLLHKADLKINRCSLSHDIRVTKRYNVVMDFPLTIDINRLLKGGPLIKYNKAEYARIGIMPRFGNADSINWFQVESNCTFHLLNCFEDGTDEVCLNMEQGGQSEELMQVEYHKFEQNTFCTGAAFVPKQGSHEEDDGWIITFVNNEDTSMSKVGQFCTFEPVAKITLPCRVPYGFHGAFTPILLQSLTAS</sequence>
<dbReference type="EMBL" id="VDCV01000018">
    <property type="protein sequence ID" value="KAB5514041.1"/>
    <property type="molecule type" value="Genomic_DNA"/>
</dbReference>
<accession>A0A5N5J4E9</accession>
<comment type="caution">
    <text evidence="6">The sequence shown here is derived from an EMBL/GenBank/DDBJ whole genome shotgun (WGS) entry which is preliminary data.</text>
</comment>
<dbReference type="Proteomes" id="UP000326939">
    <property type="component" value="Chromosome 18"/>
</dbReference>
<evidence type="ECO:0000256" key="4">
    <source>
        <dbReference type="ARBA" id="ARBA00023004"/>
    </source>
</evidence>
<keyword evidence="3" id="KW-0223">Dioxygenase</keyword>
<gene>
    <name evidence="6" type="ORF">DKX38_027947</name>
</gene>
<dbReference type="GO" id="GO:0046872">
    <property type="term" value="F:metal ion binding"/>
    <property type="evidence" value="ECO:0007669"/>
    <property type="project" value="UniProtKB-KW"/>
</dbReference>
<name>A0A5N5J4E9_9ROSI</name>
<feature type="binding site" evidence="5">
    <location>
        <position position="89"/>
    </location>
    <ligand>
        <name>Fe cation</name>
        <dbReference type="ChEBI" id="CHEBI:24875"/>
        <note>catalytic</note>
    </ligand>
</feature>
<feature type="binding site" evidence="5">
    <location>
        <position position="138"/>
    </location>
    <ligand>
        <name>Fe cation</name>
        <dbReference type="ChEBI" id="CHEBI:24875"/>
        <note>catalytic</note>
    </ligand>
</feature>
<dbReference type="InterPro" id="IPR004294">
    <property type="entry name" value="Carotenoid_Oase"/>
</dbReference>
<keyword evidence="3" id="KW-0560">Oxidoreductase</keyword>
<comment type="cofactor">
    <cofactor evidence="5">
        <name>Fe(2+)</name>
        <dbReference type="ChEBI" id="CHEBI:29033"/>
    </cofactor>
    <text evidence="5">Binds 1 Fe(2+) ion per subunit.</text>
</comment>
<evidence type="ECO:0000256" key="2">
    <source>
        <dbReference type="ARBA" id="ARBA00022723"/>
    </source>
</evidence>
<evidence type="ECO:0000256" key="3">
    <source>
        <dbReference type="ARBA" id="ARBA00022964"/>
    </source>
</evidence>
<dbReference type="GO" id="GO:0010436">
    <property type="term" value="F:carotenoid dioxygenase activity"/>
    <property type="evidence" value="ECO:0007669"/>
    <property type="project" value="TreeGrafter"/>
</dbReference>
<organism evidence="6 7">
    <name type="scientific">Salix brachista</name>
    <dbReference type="NCBI Taxonomy" id="2182728"/>
    <lineage>
        <taxon>Eukaryota</taxon>
        <taxon>Viridiplantae</taxon>
        <taxon>Streptophyta</taxon>
        <taxon>Embryophyta</taxon>
        <taxon>Tracheophyta</taxon>
        <taxon>Spermatophyta</taxon>
        <taxon>Magnoliopsida</taxon>
        <taxon>eudicotyledons</taxon>
        <taxon>Gunneridae</taxon>
        <taxon>Pentapetalae</taxon>
        <taxon>rosids</taxon>
        <taxon>fabids</taxon>
        <taxon>Malpighiales</taxon>
        <taxon>Salicaceae</taxon>
        <taxon>Saliceae</taxon>
        <taxon>Salix</taxon>
    </lineage>
</organism>
<evidence type="ECO:0000256" key="5">
    <source>
        <dbReference type="PIRSR" id="PIRSR604294-1"/>
    </source>
</evidence>
<reference evidence="7" key="1">
    <citation type="journal article" date="2019" name="Gigascience">
        <title>De novo genome assembly of the endangered Acer yangbiense, a plant species with extremely small populations endemic to Yunnan Province, China.</title>
        <authorList>
            <person name="Yang J."/>
            <person name="Wariss H.M."/>
            <person name="Tao L."/>
            <person name="Zhang R."/>
            <person name="Yun Q."/>
            <person name="Hollingsworth P."/>
            <person name="Dao Z."/>
            <person name="Luo G."/>
            <person name="Guo H."/>
            <person name="Ma Y."/>
            <person name="Sun W."/>
        </authorList>
    </citation>
    <scope>NUCLEOTIDE SEQUENCE [LARGE SCALE GENOMIC DNA]</scope>
    <source>
        <strain evidence="7">cv. br00</strain>
    </source>
</reference>